<proteinExistence type="predicted"/>
<dbReference type="PANTHER" id="PTHR38340">
    <property type="entry name" value="S-LAYER PROTEIN"/>
    <property type="match status" value="1"/>
</dbReference>
<feature type="region of interest" description="Disordered" evidence="3">
    <location>
        <begin position="450"/>
        <end position="519"/>
    </location>
</feature>
<organism evidence="4 5">
    <name type="scientific">Tritonibacter aquimaris</name>
    <dbReference type="NCBI Taxonomy" id="2663379"/>
    <lineage>
        <taxon>Bacteria</taxon>
        <taxon>Pseudomonadati</taxon>
        <taxon>Pseudomonadota</taxon>
        <taxon>Alphaproteobacteria</taxon>
        <taxon>Rhodobacterales</taxon>
        <taxon>Paracoccaceae</taxon>
        <taxon>Tritonibacter</taxon>
    </lineage>
</organism>
<sequence length="745" mass="78320">MEIRFTQGFGRARGVVDLVQSPEGELWVVERSGLRRYDSASLRELDAAPHGLSPLAVGAGALFGEVLLLSGSRGALRGVSPEGTVHHWALPGNEVLSALNTAGNRVFALADGTLRGWQIEGARATALTRQGDTAAYEGGVLLQQFEDILVMATATGLRSYRANGLTPLAGLDAGDGLSIAQPSVLKMFAAHDQNWVLLGAAGSSSLSLVAVGRDGALRLADHLLDTRASRFGQISALEVVEVDGHVLVIAAGADAGLELLRLLPGGQLVHVSRLEGGAGLYNVTDIALSLEAGHLRIFVSSEAGEGLAQYTLERSQLGEVLEGRDLLGSAGDDLLLAQGQGAHLQGRAGDDMLVATGAAQQLEGGLGADIFVIEPDIVAKDRSRVVVVDFEAGRDQLDLSLLKGLRSISQLGVETRHDGITLNWRDLELRVQSHDSSRLSLSDLWPLGWQQPDRLPPGETLPGHDVPAEPAPEDILLEGGEGADLLQGGAGHDTLRGGAGPDRLQGRAGNDRLEGGAGGDRLVGGDGTDLILGATGDDWLFGNRGADTLKGGNGRDTLMGGFGADQLRGVIGDDVLRGHLGEDTLWGGVGNDSLFGGRGRDVLHGNAGRDIIRSGFGYDVVRGGRDSDQLYGERGNDRLWGQRGHDVLDGGLGRDWLWGGFGNDTLSGGSGSDVFVFEHQNGADLILDFTSGEDLLDLRLLQTVERVSDILITRSGADLLLDLGTGILRLQGQAELVMQSEDFLF</sequence>
<evidence type="ECO:0000313" key="4">
    <source>
        <dbReference type="EMBL" id="MQY44163.1"/>
    </source>
</evidence>
<dbReference type="InterPro" id="IPR050557">
    <property type="entry name" value="RTX_toxin/Mannuronan_C5-epim"/>
</dbReference>
<dbReference type="Pfam" id="PF00353">
    <property type="entry name" value="HemolysinCabind"/>
    <property type="match status" value="5"/>
</dbReference>
<dbReference type="PANTHER" id="PTHR38340:SF1">
    <property type="entry name" value="S-LAYER PROTEIN"/>
    <property type="match status" value="1"/>
</dbReference>
<dbReference type="PROSITE" id="PS00330">
    <property type="entry name" value="HEMOLYSIN_CALCIUM"/>
    <property type="match status" value="9"/>
</dbReference>
<dbReference type="PRINTS" id="PR00313">
    <property type="entry name" value="CABNDNGRPT"/>
</dbReference>
<dbReference type="InterPro" id="IPR018511">
    <property type="entry name" value="Hemolysin-typ_Ca-bd_CS"/>
</dbReference>
<dbReference type="AlphaFoldDB" id="A0A844ASS7"/>
<reference evidence="4 5" key="1">
    <citation type="submission" date="2019-10" db="EMBL/GenBank/DDBJ databases">
        <title>Epibacterium sp. nov., isolated from seawater.</title>
        <authorList>
            <person name="Zhang X."/>
            <person name="Li N."/>
        </authorList>
    </citation>
    <scope>NUCLEOTIDE SEQUENCE [LARGE SCALE GENOMIC DNA]</scope>
    <source>
        <strain evidence="4 5">SM1969</strain>
    </source>
</reference>
<dbReference type="Proteomes" id="UP000436694">
    <property type="component" value="Unassembled WGS sequence"/>
</dbReference>
<dbReference type="RefSeq" id="WP_153549055.1">
    <property type="nucleotide sequence ID" value="NZ_WIXK01000011.1"/>
</dbReference>
<evidence type="ECO:0000256" key="2">
    <source>
        <dbReference type="ARBA" id="ARBA00022525"/>
    </source>
</evidence>
<gene>
    <name evidence="4" type="ORF">GG681_16070</name>
</gene>
<dbReference type="GO" id="GO:0005576">
    <property type="term" value="C:extracellular region"/>
    <property type="evidence" value="ECO:0007669"/>
    <property type="project" value="UniProtKB-SubCell"/>
</dbReference>
<dbReference type="InterPro" id="IPR011049">
    <property type="entry name" value="Serralysin-like_metalloprot_C"/>
</dbReference>
<keyword evidence="5" id="KW-1185">Reference proteome</keyword>
<accession>A0A844ASS7</accession>
<dbReference type="EMBL" id="WIXK01000011">
    <property type="protein sequence ID" value="MQY44163.1"/>
    <property type="molecule type" value="Genomic_DNA"/>
</dbReference>
<dbReference type="Gene3D" id="2.150.10.10">
    <property type="entry name" value="Serralysin-like metalloprotease, C-terminal"/>
    <property type="match status" value="3"/>
</dbReference>
<comment type="caution">
    <text evidence="4">The sequence shown here is derived from an EMBL/GenBank/DDBJ whole genome shotgun (WGS) entry which is preliminary data.</text>
</comment>
<comment type="subcellular location">
    <subcellularLocation>
        <location evidence="1">Secreted</location>
    </subcellularLocation>
</comment>
<evidence type="ECO:0000256" key="3">
    <source>
        <dbReference type="SAM" id="MobiDB-lite"/>
    </source>
</evidence>
<dbReference type="InterPro" id="IPR001343">
    <property type="entry name" value="Hemolysn_Ca-bd"/>
</dbReference>
<name>A0A844ASS7_9RHOB</name>
<evidence type="ECO:0000313" key="5">
    <source>
        <dbReference type="Proteomes" id="UP000436694"/>
    </source>
</evidence>
<keyword evidence="2" id="KW-0964">Secreted</keyword>
<dbReference type="GO" id="GO:0005509">
    <property type="term" value="F:calcium ion binding"/>
    <property type="evidence" value="ECO:0007669"/>
    <property type="project" value="InterPro"/>
</dbReference>
<protein>
    <submittedName>
        <fullName evidence="4">Uncharacterized protein</fullName>
    </submittedName>
</protein>
<dbReference type="SUPFAM" id="SSF51120">
    <property type="entry name" value="beta-Roll"/>
    <property type="match status" value="4"/>
</dbReference>
<dbReference type="SUPFAM" id="SSF63829">
    <property type="entry name" value="Calcium-dependent phosphotriesterase"/>
    <property type="match status" value="1"/>
</dbReference>
<evidence type="ECO:0000256" key="1">
    <source>
        <dbReference type="ARBA" id="ARBA00004613"/>
    </source>
</evidence>